<reference evidence="2" key="1">
    <citation type="journal article" date="2023" name="Nat. Plants">
        <title>Single-cell RNA sequencing provides a high-resolution roadmap for understanding the multicellular compartmentation of specialized metabolism.</title>
        <authorList>
            <person name="Sun S."/>
            <person name="Shen X."/>
            <person name="Li Y."/>
            <person name="Li Y."/>
            <person name="Wang S."/>
            <person name="Li R."/>
            <person name="Zhang H."/>
            <person name="Shen G."/>
            <person name="Guo B."/>
            <person name="Wei J."/>
            <person name="Xu J."/>
            <person name="St-Pierre B."/>
            <person name="Chen S."/>
            <person name="Sun C."/>
        </authorList>
    </citation>
    <scope>NUCLEOTIDE SEQUENCE [LARGE SCALE GENOMIC DNA]</scope>
</reference>
<organism evidence="1 2">
    <name type="scientific">Catharanthus roseus</name>
    <name type="common">Madagascar periwinkle</name>
    <name type="synonym">Vinca rosea</name>
    <dbReference type="NCBI Taxonomy" id="4058"/>
    <lineage>
        <taxon>Eukaryota</taxon>
        <taxon>Viridiplantae</taxon>
        <taxon>Streptophyta</taxon>
        <taxon>Embryophyta</taxon>
        <taxon>Tracheophyta</taxon>
        <taxon>Spermatophyta</taxon>
        <taxon>Magnoliopsida</taxon>
        <taxon>eudicotyledons</taxon>
        <taxon>Gunneridae</taxon>
        <taxon>Pentapetalae</taxon>
        <taxon>asterids</taxon>
        <taxon>lamiids</taxon>
        <taxon>Gentianales</taxon>
        <taxon>Apocynaceae</taxon>
        <taxon>Rauvolfioideae</taxon>
        <taxon>Vinceae</taxon>
        <taxon>Catharanthinae</taxon>
        <taxon>Catharanthus</taxon>
    </lineage>
</organism>
<name>A0ACC0ACF6_CATRO</name>
<protein>
    <submittedName>
        <fullName evidence="1">Uncharacterized protein</fullName>
    </submittedName>
</protein>
<keyword evidence="2" id="KW-1185">Reference proteome</keyword>
<accession>A0ACC0ACF6</accession>
<dbReference type="EMBL" id="CM044706">
    <property type="protein sequence ID" value="KAI5658436.1"/>
    <property type="molecule type" value="Genomic_DNA"/>
</dbReference>
<evidence type="ECO:0000313" key="1">
    <source>
        <dbReference type="EMBL" id="KAI5658436.1"/>
    </source>
</evidence>
<dbReference type="Proteomes" id="UP001060085">
    <property type="component" value="Linkage Group LG06"/>
</dbReference>
<comment type="caution">
    <text evidence="1">The sequence shown here is derived from an EMBL/GenBank/DDBJ whole genome shotgun (WGS) entry which is preliminary data.</text>
</comment>
<evidence type="ECO:0000313" key="2">
    <source>
        <dbReference type="Proteomes" id="UP001060085"/>
    </source>
</evidence>
<gene>
    <name evidence="1" type="ORF">M9H77_27229</name>
</gene>
<sequence length="118" mass="13936">MEGEFSKEDDDNNDDINEAAEGEKEKKAKRWRAVARNDDRVEVPAVEKVTALIGKNTLRQWPQSEQDNHRHLPLSPIRLTLTRNLPKMIEQGSPQDDHLQRRHHRRPNKVTREEQQMR</sequence>
<proteinExistence type="predicted"/>